<dbReference type="Proteomes" id="UP001290861">
    <property type="component" value="Unassembled WGS sequence"/>
</dbReference>
<keyword evidence="12" id="KW-1185">Reference proteome</keyword>
<comment type="caution">
    <text evidence="11">The sequence shown here is derived from an EMBL/GenBank/DDBJ whole genome shotgun (WGS) entry which is preliminary data.</text>
</comment>
<evidence type="ECO:0000256" key="2">
    <source>
        <dbReference type="ARBA" id="ARBA00007495"/>
    </source>
</evidence>
<organism evidence="11 12">
    <name type="scientific">Pontiella agarivorans</name>
    <dbReference type="NCBI Taxonomy" id="3038953"/>
    <lineage>
        <taxon>Bacteria</taxon>
        <taxon>Pseudomonadati</taxon>
        <taxon>Kiritimatiellota</taxon>
        <taxon>Kiritimatiellia</taxon>
        <taxon>Kiritimatiellales</taxon>
        <taxon>Pontiellaceae</taxon>
        <taxon>Pontiella</taxon>
    </lineage>
</organism>
<reference evidence="11 12" key="1">
    <citation type="journal article" date="2024" name="Appl. Environ. Microbiol.">
        <title>Pontiella agarivorans sp. nov., a novel marine anaerobic bacterium capable of degrading macroalgal polysaccharides and fixing nitrogen.</title>
        <authorList>
            <person name="Liu N."/>
            <person name="Kivenson V."/>
            <person name="Peng X."/>
            <person name="Cui Z."/>
            <person name="Lankiewicz T.S."/>
            <person name="Gosselin K.M."/>
            <person name="English C.J."/>
            <person name="Blair E.M."/>
            <person name="O'Malley M.A."/>
            <person name="Valentine D.L."/>
        </authorList>
    </citation>
    <scope>NUCLEOTIDE SEQUENCE [LARGE SCALE GENOMIC DNA]</scope>
    <source>
        <strain evidence="11 12">NLcol2</strain>
    </source>
</reference>
<evidence type="ECO:0000256" key="8">
    <source>
        <dbReference type="ARBA" id="ARBA00023295"/>
    </source>
</evidence>
<dbReference type="SUPFAM" id="SSF51445">
    <property type="entry name" value="(Trans)glycosidases"/>
    <property type="match status" value="1"/>
</dbReference>
<dbReference type="Pfam" id="PF00331">
    <property type="entry name" value="Glyco_hydro_10"/>
    <property type="match status" value="1"/>
</dbReference>
<feature type="domain" description="GH10" evidence="10">
    <location>
        <begin position="53"/>
        <end position="386"/>
    </location>
</feature>
<evidence type="ECO:0000313" key="11">
    <source>
        <dbReference type="EMBL" id="MDZ8119077.1"/>
    </source>
</evidence>
<evidence type="ECO:0000256" key="6">
    <source>
        <dbReference type="ARBA" id="ARBA00022801"/>
    </source>
</evidence>
<keyword evidence="7" id="KW-0119">Carbohydrate metabolism</keyword>
<evidence type="ECO:0000256" key="7">
    <source>
        <dbReference type="ARBA" id="ARBA00023277"/>
    </source>
</evidence>
<keyword evidence="5" id="KW-0732">Signal</keyword>
<evidence type="ECO:0000256" key="5">
    <source>
        <dbReference type="ARBA" id="ARBA00022729"/>
    </source>
</evidence>
<gene>
    <name evidence="11" type="ORF">P9H32_10620</name>
</gene>
<keyword evidence="8" id="KW-0326">Glycosidase</keyword>
<evidence type="ECO:0000256" key="3">
    <source>
        <dbReference type="ARBA" id="ARBA00012590"/>
    </source>
</evidence>
<dbReference type="Gene3D" id="3.20.20.80">
    <property type="entry name" value="Glycosidases"/>
    <property type="match status" value="1"/>
</dbReference>
<comment type="catalytic activity">
    <reaction evidence="1">
        <text>Endohydrolysis of (1-&gt;4)-beta-D-xylosidic linkages in xylans.</text>
        <dbReference type="EC" id="3.2.1.8"/>
    </reaction>
</comment>
<dbReference type="PANTHER" id="PTHR31490">
    <property type="entry name" value="GLYCOSYL HYDROLASE"/>
    <property type="match status" value="1"/>
</dbReference>
<dbReference type="InterPro" id="IPR017853">
    <property type="entry name" value="GH"/>
</dbReference>
<dbReference type="InterPro" id="IPR044846">
    <property type="entry name" value="GH10"/>
</dbReference>
<dbReference type="EC" id="3.2.1.8" evidence="3"/>
<proteinExistence type="inferred from homology"/>
<evidence type="ECO:0000256" key="4">
    <source>
        <dbReference type="ARBA" id="ARBA00022651"/>
    </source>
</evidence>
<comment type="similarity">
    <text evidence="2">Belongs to the glycosyl hydrolase 10 (cellulase F) family.</text>
</comment>
<dbReference type="RefSeq" id="WP_322608866.1">
    <property type="nucleotide sequence ID" value="NZ_JARVCO010000010.1"/>
</dbReference>
<dbReference type="PANTHER" id="PTHR31490:SF88">
    <property type="entry name" value="BETA-XYLANASE"/>
    <property type="match status" value="1"/>
</dbReference>
<name>A0ABU5MY06_9BACT</name>
<evidence type="ECO:0000256" key="9">
    <source>
        <dbReference type="ARBA" id="ARBA00023326"/>
    </source>
</evidence>
<keyword evidence="9" id="KW-0624">Polysaccharide degradation</keyword>
<accession>A0ABU5MY06</accession>
<evidence type="ECO:0000259" key="10">
    <source>
        <dbReference type="PROSITE" id="PS51760"/>
    </source>
</evidence>
<dbReference type="PROSITE" id="PS51760">
    <property type="entry name" value="GH10_2"/>
    <property type="match status" value="1"/>
</dbReference>
<dbReference type="InterPro" id="IPR001000">
    <property type="entry name" value="GH10_dom"/>
</dbReference>
<dbReference type="SMART" id="SM00633">
    <property type="entry name" value="Glyco_10"/>
    <property type="match status" value="1"/>
</dbReference>
<evidence type="ECO:0000256" key="1">
    <source>
        <dbReference type="ARBA" id="ARBA00000681"/>
    </source>
</evidence>
<keyword evidence="4" id="KW-0858">Xylan degradation</keyword>
<dbReference type="EMBL" id="JARVCO010000010">
    <property type="protein sequence ID" value="MDZ8119077.1"/>
    <property type="molecule type" value="Genomic_DNA"/>
</dbReference>
<protein>
    <recommendedName>
        <fullName evidence="3">endo-1,4-beta-xylanase</fullName>
        <ecNumber evidence="3">3.2.1.8</ecNumber>
    </recommendedName>
</protein>
<sequence>MNRNRFNIISATGLMASVLGVEARPGYSRKKLETAGLAELAGMVRPGFLMGAHSDAAYMGSSERDKKYQHILAAEYNMMSVGIYHGRTQRDYREDWRFDTMNPLIKFAQENNLKVYLHPMYGSNGYIPKWLLDGDYSNEEWLEIIEERIKTILTKFKGKIDILDVYNEGFGRDTPGWRERDNLFLRLGYRENKYGKWPVFLEKMLVWSRKYGGKKLKLIYNDNHNTLSGMLQSGECINLYKALKHEGIPIDGIGIQCHTKITEDNTHELSAMPGNRGVLFDPDLFALNLKEMGEAGINVLISECDVHLYGEIDDAKLALQADAYRNILKACIEAPACKSFKTWGFTDLKCWKPMNKGNRTLKYEPCPLIFDHDFHPKPAYFAMKELLIELIEKKRL</sequence>
<evidence type="ECO:0000313" key="12">
    <source>
        <dbReference type="Proteomes" id="UP001290861"/>
    </source>
</evidence>
<keyword evidence="6" id="KW-0378">Hydrolase</keyword>